<reference evidence="15" key="1">
    <citation type="journal article" date="2017" name="J. Phycol.">
        <title>Analysis of chloroplast genomes and a supermatrix inform reclassification of the Rhodomelaceae (Rhodophyta).</title>
        <authorList>
            <person name="Diaz-Tapia P."/>
            <person name="Maggs C.A."/>
            <person name="West J.A."/>
            <person name="Verbruggen H."/>
        </authorList>
    </citation>
    <scope>NUCLEOTIDE SEQUENCE</scope>
    <source>
        <strain evidence="15">DHO101</strain>
    </source>
</reference>
<feature type="domain" description="Thiamine pyrophosphate enzyme N-terminal TPP-binding" evidence="14">
    <location>
        <begin position="11"/>
        <end position="128"/>
    </location>
</feature>
<dbReference type="NCBIfam" id="TIGR00118">
    <property type="entry name" value="acolac_lg"/>
    <property type="match status" value="1"/>
</dbReference>
<dbReference type="Pfam" id="PF00205">
    <property type="entry name" value="TPP_enzyme_M"/>
    <property type="match status" value="1"/>
</dbReference>
<evidence type="ECO:0000256" key="3">
    <source>
        <dbReference type="ARBA" id="ARBA00007812"/>
    </source>
</evidence>
<geneLocation type="chloroplast" evidence="15"/>
<comment type="cofactor">
    <cofactor evidence="11">
        <name>Mg(2+)</name>
        <dbReference type="ChEBI" id="CHEBI:18420"/>
    </cofactor>
    <text evidence="11">Binds 1 Mg(2+) ion per subunit.</text>
</comment>
<dbReference type="GeneID" id="33352893"/>
<protein>
    <recommendedName>
        <fullName evidence="4 11">Acetolactate synthase</fullName>
        <ecNumber evidence="4 11">2.2.1.6</ecNumber>
    </recommendedName>
</protein>
<dbReference type="GO" id="GO:0030976">
    <property type="term" value="F:thiamine pyrophosphate binding"/>
    <property type="evidence" value="ECO:0007669"/>
    <property type="project" value="UniProtKB-UniRule"/>
</dbReference>
<dbReference type="GO" id="GO:0009097">
    <property type="term" value="P:isoleucine biosynthetic process"/>
    <property type="evidence" value="ECO:0007669"/>
    <property type="project" value="UniProtKB-UniPathway"/>
</dbReference>
<dbReference type="InterPro" id="IPR045229">
    <property type="entry name" value="TPP_enz"/>
</dbReference>
<dbReference type="GO" id="GO:0050660">
    <property type="term" value="F:flavin adenine dinucleotide binding"/>
    <property type="evidence" value="ECO:0007669"/>
    <property type="project" value="InterPro"/>
</dbReference>
<evidence type="ECO:0000256" key="11">
    <source>
        <dbReference type="RuleBase" id="RU003591"/>
    </source>
</evidence>
<keyword evidence="9 11" id="KW-0786">Thiamine pyrophosphate</keyword>
<dbReference type="SUPFAM" id="SSF52467">
    <property type="entry name" value="DHS-like NAD/FAD-binding domain"/>
    <property type="match status" value="1"/>
</dbReference>
<dbReference type="InterPro" id="IPR029061">
    <property type="entry name" value="THDP-binding"/>
</dbReference>
<evidence type="ECO:0000259" key="13">
    <source>
        <dbReference type="Pfam" id="PF02775"/>
    </source>
</evidence>
<sequence length="592" mass="65560">MYNSQDFKEVTGAFALLDSLFRHQVSHIFGYPGGAILPIYDELFYWEKKNLITHILCRHEQAAIHAADGYARSTSKVGVCFATSGPGATNLVTGIATAHMDSVPIVIITGQVARAFIGTDAFQEVDIFGITLPIVKHSYVVRDPKDMSRIVAESFYIAQHGRPGPVLIDVPKDVGSEKFIYAPFMVGDVNLPGCSFLQFSNKKFFPKILDLLQSSSQPLLYVGGGSIISGASNNIQKLAKKFLIPVTTTLMGKGIINEHDDLSLGMLGMHGTAYANFAVSECDLLIALGVRFDDRVTGKLDEFACNAQVIHIDIDPAELGKNRIPQVAIVGDINKVISDLLDYINDQDSPVVHNDQTHAWLDRIISWKMQYPLLVPKHVDFLSAQEILASISKIQPKAYFTTDVGQHQMWSAQFLNVLPRHWMSSSGLGTMGYGLPAAIGVQIAYPDSCVICISGDASFQMNLQELATISQYNLPIKIIIINNKWQGMVRQWQQAFYGERYSHSNMEKGSPDFLQLAKAFGILGLELEFRKDIDRTLKNIFSYKGPVLLNCKVKEEENCYPMVAPGKSNSQMIGVTKQVVKDISKTMIGFYK</sequence>
<dbReference type="RefSeq" id="YP_009391315.1">
    <property type="nucleotide sequence ID" value="NC_035257.1"/>
</dbReference>
<dbReference type="GO" id="GO:0009099">
    <property type="term" value="P:L-valine biosynthetic process"/>
    <property type="evidence" value="ECO:0007669"/>
    <property type="project" value="UniProtKB-UniPathway"/>
</dbReference>
<evidence type="ECO:0000256" key="2">
    <source>
        <dbReference type="ARBA" id="ARBA00005025"/>
    </source>
</evidence>
<dbReference type="GO" id="GO:0003984">
    <property type="term" value="F:acetolactate synthase activity"/>
    <property type="evidence" value="ECO:0007669"/>
    <property type="project" value="UniProtKB-EC"/>
</dbReference>
<dbReference type="InterPro" id="IPR029035">
    <property type="entry name" value="DHS-like_NAD/FAD-binding_dom"/>
</dbReference>
<comment type="catalytic activity">
    <reaction evidence="11">
        <text>2 pyruvate + H(+) = (2S)-2-acetolactate + CO2</text>
        <dbReference type="Rhea" id="RHEA:25249"/>
        <dbReference type="ChEBI" id="CHEBI:15361"/>
        <dbReference type="ChEBI" id="CHEBI:15378"/>
        <dbReference type="ChEBI" id="CHEBI:16526"/>
        <dbReference type="ChEBI" id="CHEBI:58476"/>
        <dbReference type="EC" id="2.2.1.6"/>
    </reaction>
</comment>
<dbReference type="FunFam" id="3.40.50.970:FF:000007">
    <property type="entry name" value="Acetolactate synthase"/>
    <property type="match status" value="1"/>
</dbReference>
<keyword evidence="15" id="KW-0934">Plastid</keyword>
<dbReference type="InterPro" id="IPR012001">
    <property type="entry name" value="Thiamin_PyroP_enz_TPP-bd_dom"/>
</dbReference>
<dbReference type="EMBL" id="MF101408">
    <property type="protein sequence ID" value="ARW59459.1"/>
    <property type="molecule type" value="Genomic_DNA"/>
</dbReference>
<dbReference type="InterPro" id="IPR039368">
    <property type="entry name" value="AHAS_TPP"/>
</dbReference>
<dbReference type="InterPro" id="IPR012000">
    <property type="entry name" value="Thiamin_PyroP_enz_cen_dom"/>
</dbReference>
<dbReference type="InterPro" id="IPR012846">
    <property type="entry name" value="Acetolactate_synth_lsu"/>
</dbReference>
<evidence type="ECO:0000313" key="15">
    <source>
        <dbReference type="EMBL" id="ARW59459.1"/>
    </source>
</evidence>
<evidence type="ECO:0000256" key="7">
    <source>
        <dbReference type="ARBA" id="ARBA00022723"/>
    </source>
</evidence>
<keyword evidence="15" id="KW-0150">Chloroplast</keyword>
<keyword evidence="5 11" id="KW-0028">Amino-acid biosynthesis</keyword>
<gene>
    <name evidence="15" type="primary">ilvB</name>
</gene>
<name>A0A1Z1M0A6_9FLOR</name>
<dbReference type="AlphaFoldDB" id="A0A1Z1M0A6"/>
<feature type="domain" description="Thiamine pyrophosphate enzyme central" evidence="12">
    <location>
        <begin position="207"/>
        <end position="340"/>
    </location>
</feature>
<dbReference type="NCBIfam" id="NF005651">
    <property type="entry name" value="PRK07418.1"/>
    <property type="match status" value="1"/>
</dbReference>
<dbReference type="PANTHER" id="PTHR18968">
    <property type="entry name" value="THIAMINE PYROPHOSPHATE ENZYMES"/>
    <property type="match status" value="1"/>
</dbReference>
<evidence type="ECO:0000256" key="9">
    <source>
        <dbReference type="ARBA" id="ARBA00023052"/>
    </source>
</evidence>
<evidence type="ECO:0000256" key="5">
    <source>
        <dbReference type="ARBA" id="ARBA00022605"/>
    </source>
</evidence>
<dbReference type="PROSITE" id="PS00187">
    <property type="entry name" value="TPP_ENZYMES"/>
    <property type="match status" value="1"/>
</dbReference>
<keyword evidence="10 11" id="KW-0100">Branched-chain amino acid biosynthesis</keyword>
<proteinExistence type="inferred from homology"/>
<dbReference type="Gene3D" id="3.40.50.1220">
    <property type="entry name" value="TPP-binding domain"/>
    <property type="match status" value="1"/>
</dbReference>
<dbReference type="SUPFAM" id="SSF52518">
    <property type="entry name" value="Thiamin diphosphate-binding fold (THDP-binding)"/>
    <property type="match status" value="2"/>
</dbReference>
<evidence type="ECO:0000256" key="8">
    <source>
        <dbReference type="ARBA" id="ARBA00022842"/>
    </source>
</evidence>
<comment type="pathway">
    <text evidence="2 11">Amino-acid biosynthesis; L-valine biosynthesis; L-valine from pyruvate: step 1/4.</text>
</comment>
<dbReference type="UniPathway" id="UPA00049">
    <property type="reaction ID" value="UER00059"/>
</dbReference>
<dbReference type="Pfam" id="PF02775">
    <property type="entry name" value="TPP_enzyme_C"/>
    <property type="match status" value="1"/>
</dbReference>
<keyword evidence="8 11" id="KW-0460">Magnesium</keyword>
<dbReference type="CDD" id="cd07035">
    <property type="entry name" value="TPP_PYR_POX_like"/>
    <property type="match status" value="1"/>
</dbReference>
<comment type="similarity">
    <text evidence="3 11">Belongs to the TPP enzyme family.</text>
</comment>
<dbReference type="InterPro" id="IPR011766">
    <property type="entry name" value="TPP_enzyme_TPP-bd"/>
</dbReference>
<evidence type="ECO:0000256" key="6">
    <source>
        <dbReference type="ARBA" id="ARBA00022679"/>
    </source>
</evidence>
<dbReference type="FunFam" id="3.40.50.1220:FF:000008">
    <property type="entry name" value="Acetolactate synthase"/>
    <property type="match status" value="1"/>
</dbReference>
<dbReference type="InterPro" id="IPR000399">
    <property type="entry name" value="TPP-bd_CS"/>
</dbReference>
<evidence type="ECO:0000256" key="4">
    <source>
        <dbReference type="ARBA" id="ARBA00013145"/>
    </source>
</evidence>
<keyword evidence="6 11" id="KW-0808">Transferase</keyword>
<dbReference type="PANTHER" id="PTHR18968:SF13">
    <property type="entry name" value="ACETOLACTATE SYNTHASE CATALYTIC SUBUNIT, MITOCHONDRIAL"/>
    <property type="match status" value="1"/>
</dbReference>
<dbReference type="UniPathway" id="UPA00047">
    <property type="reaction ID" value="UER00055"/>
</dbReference>
<dbReference type="EC" id="2.2.1.6" evidence="4 11"/>
<evidence type="ECO:0000259" key="12">
    <source>
        <dbReference type="Pfam" id="PF00205"/>
    </source>
</evidence>
<evidence type="ECO:0000256" key="1">
    <source>
        <dbReference type="ARBA" id="ARBA00004974"/>
    </source>
</evidence>
<accession>A0A1Z1M0A6</accession>
<comment type="pathway">
    <text evidence="1 11">Amino-acid biosynthesis; L-isoleucine biosynthesis; L-isoleucine from 2-oxobutanoate: step 1/4.</text>
</comment>
<dbReference type="Pfam" id="PF02776">
    <property type="entry name" value="TPP_enzyme_N"/>
    <property type="match status" value="1"/>
</dbReference>
<organism evidence="15">
    <name type="scientific">Dipterocladia arabiensis</name>
    <dbReference type="NCBI Taxonomy" id="2007176"/>
    <lineage>
        <taxon>Eukaryota</taxon>
        <taxon>Rhodophyta</taxon>
        <taxon>Florideophyceae</taxon>
        <taxon>Rhodymeniophycidae</taxon>
        <taxon>Ceramiales</taxon>
        <taxon>Dasyaceae</taxon>
        <taxon>Dipterocladia</taxon>
    </lineage>
</organism>
<dbReference type="CDD" id="cd02015">
    <property type="entry name" value="TPP_AHAS"/>
    <property type="match status" value="1"/>
</dbReference>
<keyword evidence="7 11" id="KW-0479">Metal-binding</keyword>
<comment type="cofactor">
    <cofactor evidence="11">
        <name>thiamine diphosphate</name>
        <dbReference type="ChEBI" id="CHEBI:58937"/>
    </cofactor>
    <text evidence="11">Binds 1 thiamine pyrophosphate per subunit.</text>
</comment>
<feature type="domain" description="Thiamine pyrophosphate enzyme TPP-binding" evidence="13">
    <location>
        <begin position="403"/>
        <end position="551"/>
    </location>
</feature>
<evidence type="ECO:0000256" key="10">
    <source>
        <dbReference type="ARBA" id="ARBA00023304"/>
    </source>
</evidence>
<dbReference type="GO" id="GO:0000287">
    <property type="term" value="F:magnesium ion binding"/>
    <property type="evidence" value="ECO:0007669"/>
    <property type="project" value="UniProtKB-UniRule"/>
</dbReference>
<evidence type="ECO:0000259" key="14">
    <source>
        <dbReference type="Pfam" id="PF02776"/>
    </source>
</evidence>
<dbReference type="Gene3D" id="3.40.50.970">
    <property type="match status" value="2"/>
</dbReference>
<dbReference type="GO" id="GO:0005948">
    <property type="term" value="C:acetolactate synthase complex"/>
    <property type="evidence" value="ECO:0007669"/>
    <property type="project" value="TreeGrafter"/>
</dbReference>